<comment type="caution">
    <text evidence="2">The sequence shown here is derived from an EMBL/GenBank/DDBJ whole genome shotgun (WGS) entry which is preliminary data.</text>
</comment>
<dbReference type="EMBL" id="SJPF01000006">
    <property type="protein sequence ID" value="TWT30136.1"/>
    <property type="molecule type" value="Genomic_DNA"/>
</dbReference>
<reference evidence="2 3" key="1">
    <citation type="submission" date="2019-02" db="EMBL/GenBank/DDBJ databases">
        <title>Deep-cultivation of Planctomycetes and their phenomic and genomic characterization uncovers novel biology.</title>
        <authorList>
            <person name="Wiegand S."/>
            <person name="Jogler M."/>
            <person name="Boedeker C."/>
            <person name="Pinto D."/>
            <person name="Vollmers J."/>
            <person name="Rivas-Marin E."/>
            <person name="Kohn T."/>
            <person name="Peeters S.H."/>
            <person name="Heuer A."/>
            <person name="Rast P."/>
            <person name="Oberbeckmann S."/>
            <person name="Bunk B."/>
            <person name="Jeske O."/>
            <person name="Meyerdierks A."/>
            <person name="Storesund J.E."/>
            <person name="Kallscheuer N."/>
            <person name="Luecker S."/>
            <person name="Lage O.M."/>
            <person name="Pohl T."/>
            <person name="Merkel B.J."/>
            <person name="Hornburger P."/>
            <person name="Mueller R.-W."/>
            <person name="Bruemmer F."/>
            <person name="Labrenz M."/>
            <person name="Spormann A.M."/>
            <person name="Op Den Camp H."/>
            <person name="Overmann J."/>
            <person name="Amann R."/>
            <person name="Jetten M.S.M."/>
            <person name="Mascher T."/>
            <person name="Medema M.H."/>
            <person name="Devos D.P."/>
            <person name="Kaster A.-K."/>
            <person name="Ovreas L."/>
            <person name="Rohde M."/>
            <person name="Galperin M.Y."/>
            <person name="Jogler C."/>
        </authorList>
    </citation>
    <scope>NUCLEOTIDE SEQUENCE [LARGE SCALE GENOMIC DNA]</scope>
    <source>
        <strain evidence="2 3">Enr8</strain>
    </source>
</reference>
<organism evidence="2 3">
    <name type="scientific">Blastopirellula retiformator</name>
    <dbReference type="NCBI Taxonomy" id="2527970"/>
    <lineage>
        <taxon>Bacteria</taxon>
        <taxon>Pseudomonadati</taxon>
        <taxon>Planctomycetota</taxon>
        <taxon>Planctomycetia</taxon>
        <taxon>Pirellulales</taxon>
        <taxon>Pirellulaceae</taxon>
        <taxon>Blastopirellula</taxon>
    </lineage>
</organism>
<protein>
    <recommendedName>
        <fullName evidence="4">SF3 helicase domain-containing protein</fullName>
    </recommendedName>
</protein>
<dbReference type="Proteomes" id="UP000318878">
    <property type="component" value="Unassembled WGS sequence"/>
</dbReference>
<proteinExistence type="predicted"/>
<accession>A0A5C5UUV9</accession>
<feature type="region of interest" description="Disordered" evidence="1">
    <location>
        <begin position="383"/>
        <end position="412"/>
    </location>
</feature>
<keyword evidence="3" id="KW-1185">Reference proteome</keyword>
<name>A0A5C5UUV9_9BACT</name>
<evidence type="ECO:0000256" key="1">
    <source>
        <dbReference type="SAM" id="MobiDB-lite"/>
    </source>
</evidence>
<evidence type="ECO:0008006" key="4">
    <source>
        <dbReference type="Google" id="ProtNLM"/>
    </source>
</evidence>
<evidence type="ECO:0000313" key="3">
    <source>
        <dbReference type="Proteomes" id="UP000318878"/>
    </source>
</evidence>
<feature type="compositionally biased region" description="Basic and acidic residues" evidence="1">
    <location>
        <begin position="394"/>
        <end position="408"/>
    </location>
</feature>
<sequence>MIVRTEATTDGVAAADEMHANAEIAVQFLTALFDEDDLILFRPIETWTEGGRKKSRVDYRNTQYRRAQRETLKGTVASLLRKAERNPLNLFFGSCPRYGGNGEFDLAWQIRNVRALWTDIDHVSLDEVRERIAKSNLPEPSIIVNSGNGCHLYWILDKPFFIDDVVDPPAILTEWVEKDGGGKKARKYFLQGEDRVYLDKRQNIPTLSPKAQHIQDILAGIADLVGGDHTTDLSRLLRLPGTFNRKDQRNGRDPVPTELVECEPSRRYSLAIFEPLKKPSPEAERAKQIACIPLPRPRTTSASKSDRLDELITVSATTEPGRRSEADFAVCCYAVRYGIDKEDVWRRVEPIGKFADQGRTYFDHTWENAEDRVRVQTFERLEQRANPTNSVAADEPRDAGDHLHDSPGTKKRRVIQIDPSKDPVGDTMHQITNTLLKSSGCFSRAEQLVNMREDVVTPVLTSAELAGLLNSYVEFGFVEGSRFQYKPLPANYGNTWLNHPGERGRLPVIELFTRNPVYSEDWRLVAPGYDPHSKIYYAGPQVSPRQGTFHLEKMLHDFCFKTPGDRTNYLGILLTTVLIPHFIGSKPAALFNGNQPGLGKTVLGQITSILRDAKTVETASYNPNDEEFEKRLGAIVRRGASTIIIDNAKGRGRNPRIESACLERSITDPILSYRLLGSSESIRAENSHIFCITANSPDVSRDLVTRSVVINLFYEGNPERRKFSIADPEGYALEHRLEILGELIGMVERWKASGMPLASTDSRFNKRNWGDIVGGVLQTCGEPDFLVNSEEAATQLDDTRREFNDLVLSMADHPRGMWTSKELAEHCDKHGLLQDELGDGTLRSRSTRLGLLAGRFVSERFDIEDGRTATFLRSEDRNGKVYRVGITGEVRNV</sequence>
<evidence type="ECO:0000313" key="2">
    <source>
        <dbReference type="EMBL" id="TWT30136.1"/>
    </source>
</evidence>
<dbReference type="AlphaFoldDB" id="A0A5C5UUV9"/>
<dbReference type="RefSeq" id="WP_146436459.1">
    <property type="nucleotide sequence ID" value="NZ_SJPF01000006.1"/>
</dbReference>
<gene>
    <name evidence="2" type="ORF">Enr8_47950</name>
</gene>
<dbReference type="OrthoDB" id="276067at2"/>